<organism evidence="1">
    <name type="scientific">marine metagenome</name>
    <dbReference type="NCBI Taxonomy" id="408172"/>
    <lineage>
        <taxon>unclassified sequences</taxon>
        <taxon>metagenomes</taxon>
        <taxon>ecological metagenomes</taxon>
    </lineage>
</organism>
<evidence type="ECO:0000313" key="1">
    <source>
        <dbReference type="EMBL" id="SVD83504.1"/>
    </source>
</evidence>
<accession>A0A382YJW9</accession>
<sequence length="60" mass="6681">MAKKTYNCTVEDLQIEDDGKTVILPPEAQEALGLKKSEKVIMTKIARGDKAVFEIKSNEN</sequence>
<dbReference type="EMBL" id="UINC01176398">
    <property type="protein sequence ID" value="SVD83504.1"/>
    <property type="molecule type" value="Genomic_DNA"/>
</dbReference>
<gene>
    <name evidence="1" type="ORF">METZ01_LOCUS436358</name>
</gene>
<protein>
    <submittedName>
        <fullName evidence="1">Uncharacterized protein</fullName>
    </submittedName>
</protein>
<dbReference type="AlphaFoldDB" id="A0A382YJW9"/>
<proteinExistence type="predicted"/>
<name>A0A382YJW9_9ZZZZ</name>
<reference evidence="1" key="1">
    <citation type="submission" date="2018-05" db="EMBL/GenBank/DDBJ databases">
        <authorList>
            <person name="Lanie J.A."/>
            <person name="Ng W.-L."/>
            <person name="Kazmierczak K.M."/>
            <person name="Andrzejewski T.M."/>
            <person name="Davidsen T.M."/>
            <person name="Wayne K.J."/>
            <person name="Tettelin H."/>
            <person name="Glass J.I."/>
            <person name="Rusch D."/>
            <person name="Podicherti R."/>
            <person name="Tsui H.-C.T."/>
            <person name="Winkler M.E."/>
        </authorList>
    </citation>
    <scope>NUCLEOTIDE SEQUENCE</scope>
</reference>